<evidence type="ECO:0000313" key="3">
    <source>
        <dbReference type="Proteomes" id="UP000198844"/>
    </source>
</evidence>
<dbReference type="PANTHER" id="PTHR43760">
    <property type="entry name" value="ENDORIBONUCLEASE-RELATED"/>
    <property type="match status" value="1"/>
</dbReference>
<dbReference type="Proteomes" id="UP000198844">
    <property type="component" value="Unassembled WGS sequence"/>
</dbReference>
<dbReference type="RefSeq" id="WP_093641997.1">
    <property type="nucleotide sequence ID" value="NZ_FPBH01000023.1"/>
</dbReference>
<dbReference type="InterPro" id="IPR035959">
    <property type="entry name" value="RutC-like_sf"/>
</dbReference>
<proteinExistence type="predicted"/>
<dbReference type="CDD" id="cd02199">
    <property type="entry name" value="YjgF_YER057c_UK114_like_1"/>
    <property type="match status" value="1"/>
</dbReference>
<dbReference type="EMBL" id="FPBH01000023">
    <property type="protein sequence ID" value="SFU23902.1"/>
    <property type="molecule type" value="Genomic_DNA"/>
</dbReference>
<protein>
    <submittedName>
        <fullName evidence="2">Enamine deaminase RidA, house cleaning of reactive enamine intermediates, YjgF/YER057c/UK114 family</fullName>
    </submittedName>
</protein>
<reference evidence="2 3" key="1">
    <citation type="submission" date="2016-10" db="EMBL/GenBank/DDBJ databases">
        <authorList>
            <person name="de Groot N.N."/>
        </authorList>
    </citation>
    <scope>NUCLEOTIDE SEQUENCE [LARGE SCALE GENOMIC DNA]</scope>
    <source>
        <strain evidence="2 3">LMG 27731</strain>
    </source>
</reference>
<dbReference type="AlphaFoldDB" id="A0A1I7EJ23"/>
<gene>
    <name evidence="2" type="ORF">SAMN05192563_1023134</name>
</gene>
<name>A0A1I7EJ23_9BURK</name>
<dbReference type="SUPFAM" id="SSF55298">
    <property type="entry name" value="YjgF-like"/>
    <property type="match status" value="1"/>
</dbReference>
<dbReference type="InterPro" id="IPR013813">
    <property type="entry name" value="Endoribo_LPSP/chorism_mut-like"/>
</dbReference>
<sequence length="157" mass="16746">MNRAELDARLAELGIELQPPKAAIANYVPTVLADGFLHISGQVAFKDGKPFALGQVGKEVSIEQAKEAARLSGMAILSQLRSQLMDDLGVIRVCSVTGYVHAATEFTEHPEVINGASEVLVEVLGEKGRHSRAAVGVSSLPFRCPVEVSAVIQLSKR</sequence>
<dbReference type="Pfam" id="PF14588">
    <property type="entry name" value="YjgF_endoribonc"/>
    <property type="match status" value="1"/>
</dbReference>
<feature type="domain" description="Endoribonuclease L-PSP/chorismate mutase-like" evidence="1">
    <location>
        <begin position="8"/>
        <end position="141"/>
    </location>
</feature>
<accession>A0A1I7EJ23</accession>
<dbReference type="Gene3D" id="3.30.1330.40">
    <property type="entry name" value="RutC-like"/>
    <property type="match status" value="1"/>
</dbReference>
<dbReference type="OrthoDB" id="9806350at2"/>
<organism evidence="2 3">
    <name type="scientific">Paraburkholderia aspalathi</name>
    <dbReference type="NCBI Taxonomy" id="1324617"/>
    <lineage>
        <taxon>Bacteria</taxon>
        <taxon>Pseudomonadati</taxon>
        <taxon>Pseudomonadota</taxon>
        <taxon>Betaproteobacteria</taxon>
        <taxon>Burkholderiales</taxon>
        <taxon>Burkholderiaceae</taxon>
        <taxon>Paraburkholderia</taxon>
    </lineage>
</organism>
<dbReference type="PANTHER" id="PTHR43760:SF1">
    <property type="entry name" value="ENDORIBONUCLEASE L-PSP_CHORISMATE MUTASE-LIKE DOMAIN-CONTAINING PROTEIN"/>
    <property type="match status" value="1"/>
</dbReference>
<evidence type="ECO:0000259" key="1">
    <source>
        <dbReference type="Pfam" id="PF14588"/>
    </source>
</evidence>
<evidence type="ECO:0000313" key="2">
    <source>
        <dbReference type="EMBL" id="SFU23902.1"/>
    </source>
</evidence>